<protein>
    <submittedName>
        <fullName evidence="8">Transcription factor</fullName>
    </submittedName>
</protein>
<comment type="subcellular location">
    <subcellularLocation>
        <location evidence="1">Nucleus</location>
    </subcellularLocation>
</comment>
<feature type="region of interest" description="Disordered" evidence="6">
    <location>
        <begin position="1"/>
        <end position="48"/>
    </location>
</feature>
<dbReference type="Pfam" id="PF00847">
    <property type="entry name" value="AP2"/>
    <property type="match status" value="1"/>
</dbReference>
<evidence type="ECO:0000259" key="7">
    <source>
        <dbReference type="PROSITE" id="PS51032"/>
    </source>
</evidence>
<accession>D6MK71</accession>
<dbReference type="PANTHER" id="PTHR31194:SF202">
    <property type="entry name" value="ETHYLENE-RESPONSIVE TRANSCRIPTION FACTOR ERF070"/>
    <property type="match status" value="1"/>
</dbReference>
<dbReference type="InterPro" id="IPR001471">
    <property type="entry name" value="AP2/ERF_dom"/>
</dbReference>
<dbReference type="GO" id="GO:0003700">
    <property type="term" value="F:DNA-binding transcription factor activity"/>
    <property type="evidence" value="ECO:0007669"/>
    <property type="project" value="InterPro"/>
</dbReference>
<feature type="domain" description="AP2/ERF" evidence="7">
    <location>
        <begin position="40"/>
        <end position="97"/>
    </location>
</feature>
<dbReference type="Gene3D" id="3.30.730.10">
    <property type="entry name" value="AP2/ERF domain"/>
    <property type="match status" value="1"/>
</dbReference>
<keyword evidence="2" id="KW-0805">Transcription regulation</keyword>
<proteinExistence type="evidence at transcript level"/>
<dbReference type="GO" id="GO:0003677">
    <property type="term" value="F:DNA binding"/>
    <property type="evidence" value="ECO:0007669"/>
    <property type="project" value="UniProtKB-KW"/>
</dbReference>
<dbReference type="PRINTS" id="PR00367">
    <property type="entry name" value="ETHRSPELEMNT"/>
</dbReference>
<keyword evidence="5" id="KW-0539">Nucleus</keyword>
<name>D6MK71_9ASPA</name>
<feature type="compositionally biased region" description="Polar residues" evidence="6">
    <location>
        <begin position="1"/>
        <end position="19"/>
    </location>
</feature>
<dbReference type="GO" id="GO:0005634">
    <property type="term" value="C:nucleus"/>
    <property type="evidence" value="ECO:0007669"/>
    <property type="project" value="UniProtKB-SubCell"/>
</dbReference>
<dbReference type="PROSITE" id="PS51032">
    <property type="entry name" value="AP2_ERF"/>
    <property type="match status" value="1"/>
</dbReference>
<evidence type="ECO:0000313" key="8">
    <source>
        <dbReference type="EMBL" id="ADG57918.1"/>
    </source>
</evidence>
<evidence type="ECO:0000256" key="2">
    <source>
        <dbReference type="ARBA" id="ARBA00023015"/>
    </source>
</evidence>
<dbReference type="InterPro" id="IPR016177">
    <property type="entry name" value="DNA-bd_dom_sf"/>
</dbReference>
<dbReference type="PANTHER" id="PTHR31194">
    <property type="entry name" value="SHN SHINE , DNA BINDING / TRANSCRIPTION FACTOR"/>
    <property type="match status" value="1"/>
</dbReference>
<dbReference type="CDD" id="cd00018">
    <property type="entry name" value="AP2"/>
    <property type="match status" value="1"/>
</dbReference>
<evidence type="ECO:0000256" key="1">
    <source>
        <dbReference type="ARBA" id="ARBA00004123"/>
    </source>
</evidence>
<feature type="compositionally biased region" description="Basic residues" evidence="6">
    <location>
        <begin position="35"/>
        <end position="48"/>
    </location>
</feature>
<organism evidence="8">
    <name type="scientific">Lycoris longituba</name>
    <dbReference type="NCBI Taxonomy" id="272140"/>
    <lineage>
        <taxon>Eukaryota</taxon>
        <taxon>Viridiplantae</taxon>
        <taxon>Streptophyta</taxon>
        <taxon>Embryophyta</taxon>
        <taxon>Tracheophyta</taxon>
        <taxon>Spermatophyta</taxon>
        <taxon>Magnoliopsida</taxon>
        <taxon>Liliopsida</taxon>
        <taxon>Asparagales</taxon>
        <taxon>Amaryllidaceae</taxon>
        <taxon>Amaryllidoideae</taxon>
        <taxon>Lycoris</taxon>
    </lineage>
</organism>
<feature type="non-terminal residue" evidence="8">
    <location>
        <position position="208"/>
    </location>
</feature>
<dbReference type="SUPFAM" id="SSF54171">
    <property type="entry name" value="DNA-binding domain"/>
    <property type="match status" value="1"/>
</dbReference>
<dbReference type="InterPro" id="IPR050913">
    <property type="entry name" value="AP2/ERF_ERF"/>
</dbReference>
<reference evidence="8" key="2">
    <citation type="journal article" date="2010" name="Genomics">
        <title>Analysis of floral transcription factors from Lycoris longituba.</title>
        <authorList>
            <person name="He Q.L."/>
            <person name="Cui S.J."/>
            <person name="Gu J.L."/>
            <person name="Zhang H."/>
            <person name="Wang M.X."/>
            <person name="Zhou Y."/>
            <person name="Zhang L."/>
            <person name="Huang M.R."/>
        </authorList>
    </citation>
    <scope>NUCLEOTIDE SEQUENCE</scope>
</reference>
<evidence type="ECO:0000256" key="4">
    <source>
        <dbReference type="ARBA" id="ARBA00023163"/>
    </source>
</evidence>
<dbReference type="AlphaFoldDB" id="D6MK71"/>
<reference evidence="8" key="1">
    <citation type="submission" date="2009-05" db="EMBL/GenBank/DDBJ databases">
        <authorList>
            <person name="Huang M."/>
            <person name="He Q."/>
            <person name="Zhang L."/>
            <person name="Cui S."/>
            <person name="Wang M."/>
            <person name="Zhou Y."/>
        </authorList>
    </citation>
    <scope>NUCLEOTIDE SEQUENCE</scope>
</reference>
<evidence type="ECO:0000256" key="5">
    <source>
        <dbReference type="ARBA" id="ARBA00023242"/>
    </source>
</evidence>
<sequence>TRVNPYPSHSGTSSCSKTPKTPKARKGSKPDKPKTRPGSKYRGVRQRKWGKWAAEIRDPIRGVRRWLGTYLTAEEAYEAYLAASDRLKAEKLALEATAASATSSGGNAEMDGQDQPKNEMDAQVELKKNAAVMDKDNEHLQQLEPPIADLFEASTSMLPIPALDFGFETDTFLMGDLGDDLAGLNDLPLWEQQFDGGDDFSFLDQYDT</sequence>
<evidence type="ECO:0000256" key="6">
    <source>
        <dbReference type="SAM" id="MobiDB-lite"/>
    </source>
</evidence>
<evidence type="ECO:0000256" key="3">
    <source>
        <dbReference type="ARBA" id="ARBA00023125"/>
    </source>
</evidence>
<feature type="non-terminal residue" evidence="8">
    <location>
        <position position="1"/>
    </location>
</feature>
<keyword evidence="4" id="KW-0804">Transcription</keyword>
<keyword evidence="3" id="KW-0238">DNA-binding</keyword>
<dbReference type="EMBL" id="GQ165940">
    <property type="protein sequence ID" value="ADG57918.1"/>
    <property type="molecule type" value="mRNA"/>
</dbReference>
<dbReference type="SMART" id="SM00380">
    <property type="entry name" value="AP2"/>
    <property type="match status" value="1"/>
</dbReference>
<dbReference type="InterPro" id="IPR036955">
    <property type="entry name" value="AP2/ERF_dom_sf"/>
</dbReference>